<dbReference type="AlphaFoldDB" id="A0AAD3NUU3"/>
<comment type="caution">
    <text evidence="1">The sequence shown here is derived from an EMBL/GenBank/DDBJ whole genome shotgun (WGS) entry which is preliminary data.</text>
</comment>
<dbReference type="EMBL" id="BSEH01001298">
    <property type="protein sequence ID" value="GLJ59718.1"/>
    <property type="molecule type" value="Genomic_DNA"/>
</dbReference>
<protein>
    <submittedName>
        <fullName evidence="1">Uncharacterized protein</fullName>
    </submittedName>
</protein>
<gene>
    <name evidence="1" type="ORF">SUGI_1520700</name>
</gene>
<proteinExistence type="predicted"/>
<reference evidence="1" key="1">
    <citation type="submission" date="2022-12" db="EMBL/GenBank/DDBJ databases">
        <title>Chromosome-Level Genome Assembly of Japanese Cedar (Cryptomeriajaponica D. Don).</title>
        <authorList>
            <person name="Fujino T."/>
            <person name="Yamaguchi K."/>
            <person name="Yokoyama T."/>
            <person name="Hamanaka T."/>
            <person name="Harazono Y."/>
            <person name="Kamada H."/>
            <person name="Kobayashi W."/>
            <person name="Ujino-Ihara T."/>
            <person name="Uchiyama K."/>
            <person name="Matsumoto A."/>
            <person name="Izuno A."/>
            <person name="Tsumura Y."/>
            <person name="Toyoda A."/>
            <person name="Shigenobu S."/>
            <person name="Moriguchi Y."/>
            <person name="Ueno S."/>
            <person name="Kasahara M."/>
        </authorList>
    </citation>
    <scope>NUCLEOTIDE SEQUENCE</scope>
</reference>
<keyword evidence="2" id="KW-1185">Reference proteome</keyword>
<organism evidence="1 2">
    <name type="scientific">Cryptomeria japonica</name>
    <name type="common">Japanese cedar</name>
    <name type="synonym">Cupressus japonica</name>
    <dbReference type="NCBI Taxonomy" id="3369"/>
    <lineage>
        <taxon>Eukaryota</taxon>
        <taxon>Viridiplantae</taxon>
        <taxon>Streptophyta</taxon>
        <taxon>Embryophyta</taxon>
        <taxon>Tracheophyta</taxon>
        <taxon>Spermatophyta</taxon>
        <taxon>Pinopsida</taxon>
        <taxon>Pinidae</taxon>
        <taxon>Conifers II</taxon>
        <taxon>Cupressales</taxon>
        <taxon>Cupressaceae</taxon>
        <taxon>Cryptomeria</taxon>
    </lineage>
</organism>
<name>A0AAD3NUU3_CRYJA</name>
<sequence length="169" mass="18853">MLIVSKSLLWSPSLYLGRSIRDALFYQLSEPLLNLYIGPVPPQFINDIIDYLAIQSCQTEAAQGTICEAGRRFYCWLWRQSTAAARNEIAQLGQAATYGKSHYYNYGVLKNTFVYGSPNATNLRCIENYIVTVCIFGVQANDGLVSIDAVTSNVADLSVKAVYTRFDEP</sequence>
<feature type="non-terminal residue" evidence="1">
    <location>
        <position position="1"/>
    </location>
</feature>
<evidence type="ECO:0000313" key="1">
    <source>
        <dbReference type="EMBL" id="GLJ59718.1"/>
    </source>
</evidence>
<evidence type="ECO:0000313" key="2">
    <source>
        <dbReference type="Proteomes" id="UP001234787"/>
    </source>
</evidence>
<accession>A0AAD3NUU3</accession>
<dbReference type="Proteomes" id="UP001234787">
    <property type="component" value="Unassembled WGS sequence"/>
</dbReference>